<dbReference type="PROSITE" id="PS50893">
    <property type="entry name" value="ABC_TRANSPORTER_2"/>
    <property type="match status" value="1"/>
</dbReference>
<reference evidence="6 7" key="1">
    <citation type="submission" date="2017-09" db="EMBL/GenBank/DDBJ databases">
        <title>Depth-based differentiation of microbial function through sediment-hosted aquifers and enrichment of novel symbionts in the deep terrestrial subsurface.</title>
        <authorList>
            <person name="Probst A.J."/>
            <person name="Ladd B."/>
            <person name="Jarett J.K."/>
            <person name="Geller-Mcgrath D.E."/>
            <person name="Sieber C.M."/>
            <person name="Emerson J.B."/>
            <person name="Anantharaman K."/>
            <person name="Thomas B.C."/>
            <person name="Malmstrom R."/>
            <person name="Stieglmeier M."/>
            <person name="Klingl A."/>
            <person name="Woyke T."/>
            <person name="Ryan C.M."/>
            <person name="Banfield J.F."/>
        </authorList>
    </citation>
    <scope>NUCLEOTIDE SEQUENCE [LARGE SCALE GENOMIC DNA]</scope>
    <source>
        <strain evidence="6">CG22_combo_CG10-13_8_21_14_all_39_12</strain>
    </source>
</reference>
<dbReference type="InterPro" id="IPR003439">
    <property type="entry name" value="ABC_transporter-like_ATP-bd"/>
</dbReference>
<accession>A0A2H0BH48</accession>
<evidence type="ECO:0000256" key="2">
    <source>
        <dbReference type="ARBA" id="ARBA00022448"/>
    </source>
</evidence>
<gene>
    <name evidence="6" type="ORF">COX05_03620</name>
</gene>
<dbReference type="SMART" id="SM00382">
    <property type="entry name" value="AAA"/>
    <property type="match status" value="1"/>
</dbReference>
<name>A0A2H0BH48_UNCKA</name>
<protein>
    <recommendedName>
        <fullName evidence="5">ABC transporter domain-containing protein</fullName>
    </recommendedName>
</protein>
<dbReference type="InterPro" id="IPR003593">
    <property type="entry name" value="AAA+_ATPase"/>
</dbReference>
<dbReference type="InterPro" id="IPR027417">
    <property type="entry name" value="P-loop_NTPase"/>
</dbReference>
<dbReference type="GO" id="GO:0016887">
    <property type="term" value="F:ATP hydrolysis activity"/>
    <property type="evidence" value="ECO:0007669"/>
    <property type="project" value="InterPro"/>
</dbReference>
<sequence length="302" mass="33526">MIEIDNISKYYGSISALSGVSFKIDKGTVFGLLGPNGAGKTTTLDIISGVLRPDTGRVVVDGLSTTTDLPEIQSHIGYLSEDNPLYDDLMVYEMLEFARRLKRVDQSTFNSNKDRIIQETGISAIYYRPIETLSKGLRQRVGIAVSMIGDPDILILDEPTEGLDPNQRQDIRALITRLGKDHTVIVSTHVMQEVEAMCNSVLILDNGKVVLEGNVESLLGDETGNMQVWLSVSGSGSIINSLEQKYNVSHRDNHFVVMVDKENEQQLYKDIAIASSAQSYVTNMHKKSNKLEEVFQKVTKQK</sequence>
<dbReference type="AlphaFoldDB" id="A0A2H0BH48"/>
<proteinExistence type="inferred from homology"/>
<evidence type="ECO:0000256" key="4">
    <source>
        <dbReference type="ARBA" id="ARBA00022840"/>
    </source>
</evidence>
<dbReference type="Proteomes" id="UP000228495">
    <property type="component" value="Unassembled WGS sequence"/>
</dbReference>
<evidence type="ECO:0000313" key="6">
    <source>
        <dbReference type="EMBL" id="PIP56330.1"/>
    </source>
</evidence>
<comment type="caution">
    <text evidence="6">The sequence shown here is derived from an EMBL/GenBank/DDBJ whole genome shotgun (WGS) entry which is preliminary data.</text>
</comment>
<dbReference type="Gene3D" id="3.40.50.300">
    <property type="entry name" value="P-loop containing nucleotide triphosphate hydrolases"/>
    <property type="match status" value="1"/>
</dbReference>
<evidence type="ECO:0000256" key="1">
    <source>
        <dbReference type="ARBA" id="ARBA00005417"/>
    </source>
</evidence>
<evidence type="ECO:0000256" key="3">
    <source>
        <dbReference type="ARBA" id="ARBA00022741"/>
    </source>
</evidence>
<keyword evidence="4" id="KW-0067">ATP-binding</keyword>
<keyword evidence="2" id="KW-0813">Transport</keyword>
<dbReference type="Pfam" id="PF00005">
    <property type="entry name" value="ABC_tran"/>
    <property type="match status" value="1"/>
</dbReference>
<dbReference type="PANTHER" id="PTHR42711">
    <property type="entry name" value="ABC TRANSPORTER ATP-BINDING PROTEIN"/>
    <property type="match status" value="1"/>
</dbReference>
<dbReference type="EMBL" id="PCSU01000062">
    <property type="protein sequence ID" value="PIP56330.1"/>
    <property type="molecule type" value="Genomic_DNA"/>
</dbReference>
<dbReference type="SUPFAM" id="SSF52540">
    <property type="entry name" value="P-loop containing nucleoside triphosphate hydrolases"/>
    <property type="match status" value="1"/>
</dbReference>
<organism evidence="6 7">
    <name type="scientific">candidate division WWE3 bacterium CG22_combo_CG10-13_8_21_14_all_39_12</name>
    <dbReference type="NCBI Taxonomy" id="1975094"/>
    <lineage>
        <taxon>Bacteria</taxon>
        <taxon>Katanobacteria</taxon>
    </lineage>
</organism>
<evidence type="ECO:0000313" key="7">
    <source>
        <dbReference type="Proteomes" id="UP000228495"/>
    </source>
</evidence>
<feature type="domain" description="ABC transporter" evidence="5">
    <location>
        <begin position="2"/>
        <end position="231"/>
    </location>
</feature>
<comment type="similarity">
    <text evidence="1">Belongs to the ABC transporter superfamily.</text>
</comment>
<evidence type="ECO:0000259" key="5">
    <source>
        <dbReference type="PROSITE" id="PS50893"/>
    </source>
</evidence>
<dbReference type="InterPro" id="IPR050763">
    <property type="entry name" value="ABC_transporter_ATP-binding"/>
</dbReference>
<keyword evidence="3" id="KW-0547">Nucleotide-binding</keyword>
<dbReference type="GO" id="GO:0005524">
    <property type="term" value="F:ATP binding"/>
    <property type="evidence" value="ECO:0007669"/>
    <property type="project" value="UniProtKB-KW"/>
</dbReference>
<dbReference type="PANTHER" id="PTHR42711:SF5">
    <property type="entry name" value="ABC TRANSPORTER ATP-BINDING PROTEIN NATA"/>
    <property type="match status" value="1"/>
</dbReference>